<gene>
    <name evidence="3" type="ORF">CLV72_101109</name>
</gene>
<evidence type="ECO:0000259" key="2">
    <source>
        <dbReference type="PROSITE" id="PS51464"/>
    </source>
</evidence>
<dbReference type="Proteomes" id="UP000237846">
    <property type="component" value="Unassembled WGS sequence"/>
</dbReference>
<dbReference type="GO" id="GO:0097367">
    <property type="term" value="F:carbohydrate derivative binding"/>
    <property type="evidence" value="ECO:0007669"/>
    <property type="project" value="InterPro"/>
</dbReference>
<reference evidence="3 4" key="1">
    <citation type="submission" date="2018-03" db="EMBL/GenBank/DDBJ databases">
        <title>Genomic Encyclopedia of Archaeal and Bacterial Type Strains, Phase II (KMG-II): from individual species to whole genera.</title>
        <authorList>
            <person name="Goeker M."/>
        </authorList>
    </citation>
    <scope>NUCLEOTIDE SEQUENCE [LARGE SCALE GENOMIC DNA]</scope>
    <source>
        <strain evidence="3 4">DSM 45601</strain>
    </source>
</reference>
<dbReference type="PROSITE" id="PS51464">
    <property type="entry name" value="SIS"/>
    <property type="match status" value="2"/>
</dbReference>
<dbReference type="AlphaFoldDB" id="A0A2T0QC81"/>
<dbReference type="Gene3D" id="3.40.50.10490">
    <property type="entry name" value="Glucose-6-phosphate isomerase like protein, domain 1"/>
    <property type="match status" value="2"/>
</dbReference>
<dbReference type="PANTHER" id="PTHR10937">
    <property type="entry name" value="GLUCOSAMINE--FRUCTOSE-6-PHOSPHATE AMINOTRANSFERASE, ISOMERIZING"/>
    <property type="match status" value="1"/>
</dbReference>
<dbReference type="SUPFAM" id="SSF53697">
    <property type="entry name" value="SIS domain"/>
    <property type="match status" value="1"/>
</dbReference>
<comment type="caution">
    <text evidence="3">The sequence shown here is derived from an EMBL/GenBank/DDBJ whole genome shotgun (WGS) entry which is preliminary data.</text>
</comment>
<evidence type="ECO:0000256" key="1">
    <source>
        <dbReference type="ARBA" id="ARBA00022737"/>
    </source>
</evidence>
<keyword evidence="1" id="KW-0677">Repeat</keyword>
<keyword evidence="4" id="KW-1185">Reference proteome</keyword>
<dbReference type="EMBL" id="PVZC01000001">
    <property type="protein sequence ID" value="PRY01527.1"/>
    <property type="molecule type" value="Genomic_DNA"/>
</dbReference>
<proteinExistence type="predicted"/>
<evidence type="ECO:0000313" key="3">
    <source>
        <dbReference type="EMBL" id="PRY01527.1"/>
    </source>
</evidence>
<organism evidence="3 4">
    <name type="scientific">Allonocardiopsis opalescens</name>
    <dbReference type="NCBI Taxonomy" id="1144618"/>
    <lineage>
        <taxon>Bacteria</taxon>
        <taxon>Bacillati</taxon>
        <taxon>Actinomycetota</taxon>
        <taxon>Actinomycetes</taxon>
        <taxon>Streptosporangiales</taxon>
        <taxon>Allonocardiopsis</taxon>
    </lineage>
</organism>
<accession>A0A2T0QC81</accession>
<dbReference type="Pfam" id="PF01380">
    <property type="entry name" value="SIS"/>
    <property type="match status" value="2"/>
</dbReference>
<dbReference type="InterPro" id="IPR046348">
    <property type="entry name" value="SIS_dom_sf"/>
</dbReference>
<dbReference type="PANTHER" id="PTHR10937:SF8">
    <property type="entry name" value="AMINOTRANSFERASE-RELATED"/>
    <property type="match status" value="1"/>
</dbReference>
<sequence length="347" mass="35821">MTPTTTRMHAEIAQQPEALRDTFDALLPQVPEIAALARQTRQVLFIARGSSDNAGVYGSYLVQAHAGRLASLASPSIATTYRKDVDLAGVLAVAISQSGRTEEIVETLRWAAANGARTVGLTNGAGSPLTEVADVALVTRAGNEVAVPATKTYSTQLAALAVLALGLGADVDAGELQLVPDEIERMLGQANGDLEEIVERLAGVGGAVVSGRGLAYSSALELALKLKEACYLHAMGLSYADLLHGPIAVVDDKTPAILLAADSGPTLDGTVELARRVTAAGAAAYGIGGGDRLGQACTLSLEGPRLPEWLAPIGLIVPGQLLTERLARRLGINPDAPRGLGKVTQTT</sequence>
<dbReference type="InterPro" id="IPR035490">
    <property type="entry name" value="GlmS/FrlB_SIS"/>
</dbReference>
<dbReference type="CDD" id="cd05009">
    <property type="entry name" value="SIS_GlmS_GlmD_2"/>
    <property type="match status" value="1"/>
</dbReference>
<dbReference type="InterPro" id="IPR001347">
    <property type="entry name" value="SIS_dom"/>
</dbReference>
<feature type="domain" description="SIS" evidence="2">
    <location>
        <begin position="197"/>
        <end position="332"/>
    </location>
</feature>
<dbReference type="RefSeq" id="WP_170140825.1">
    <property type="nucleotide sequence ID" value="NZ_PVZC01000001.1"/>
</dbReference>
<protein>
    <submittedName>
        <fullName evidence="3">Glutamine--fructose-6-phosphate transaminase</fullName>
    </submittedName>
</protein>
<name>A0A2T0QC81_9ACTN</name>
<dbReference type="GO" id="GO:1901135">
    <property type="term" value="P:carbohydrate derivative metabolic process"/>
    <property type="evidence" value="ECO:0007669"/>
    <property type="project" value="InterPro"/>
</dbReference>
<dbReference type="CDD" id="cd05008">
    <property type="entry name" value="SIS_GlmS_GlmD_1"/>
    <property type="match status" value="1"/>
</dbReference>
<feature type="domain" description="SIS" evidence="2">
    <location>
        <begin position="33"/>
        <end position="174"/>
    </location>
</feature>
<dbReference type="InterPro" id="IPR035466">
    <property type="entry name" value="GlmS/AgaS_SIS"/>
</dbReference>
<evidence type="ECO:0000313" key="4">
    <source>
        <dbReference type="Proteomes" id="UP000237846"/>
    </source>
</evidence>